<evidence type="ECO:0000256" key="1">
    <source>
        <dbReference type="ARBA" id="ARBA00004906"/>
    </source>
</evidence>
<evidence type="ECO:0000313" key="5">
    <source>
        <dbReference type="Proteomes" id="UP000008021"/>
    </source>
</evidence>
<feature type="region of interest" description="Disordered" evidence="2">
    <location>
        <begin position="1"/>
        <end position="46"/>
    </location>
</feature>
<organism evidence="4">
    <name type="scientific">Oryza meridionalis</name>
    <dbReference type="NCBI Taxonomy" id="40149"/>
    <lineage>
        <taxon>Eukaryota</taxon>
        <taxon>Viridiplantae</taxon>
        <taxon>Streptophyta</taxon>
        <taxon>Embryophyta</taxon>
        <taxon>Tracheophyta</taxon>
        <taxon>Spermatophyta</taxon>
        <taxon>Magnoliopsida</taxon>
        <taxon>Liliopsida</taxon>
        <taxon>Poales</taxon>
        <taxon>Poaceae</taxon>
        <taxon>BOP clade</taxon>
        <taxon>Oryzoideae</taxon>
        <taxon>Oryzeae</taxon>
        <taxon>Oryzinae</taxon>
        <taxon>Oryza</taxon>
    </lineage>
</organism>
<dbReference type="Gramene" id="OMERI02G10570.1">
    <property type="protein sequence ID" value="OMERI02G10570.1"/>
    <property type="gene ID" value="OMERI02G10570"/>
</dbReference>
<dbReference type="SUPFAM" id="SSF81382">
    <property type="entry name" value="Skp1 dimerisation domain-like"/>
    <property type="match status" value="1"/>
</dbReference>
<dbReference type="HOGENOM" id="CLU_1974044_0_0_1"/>
<evidence type="ECO:0000256" key="2">
    <source>
        <dbReference type="SAM" id="MobiDB-lite"/>
    </source>
</evidence>
<reference evidence="4" key="2">
    <citation type="submission" date="2018-05" db="EMBL/GenBank/DDBJ databases">
        <title>OmerRS3 (Oryza meridionalis Reference Sequence Version 3).</title>
        <authorList>
            <person name="Zhang J."/>
            <person name="Kudrna D."/>
            <person name="Lee S."/>
            <person name="Talag J."/>
            <person name="Welchert J."/>
            <person name="Wing R.A."/>
        </authorList>
    </citation>
    <scope>NUCLEOTIDE SEQUENCE [LARGE SCALE GENOMIC DNA]</scope>
    <source>
        <strain evidence="4">cv. OR44</strain>
    </source>
</reference>
<dbReference type="InterPro" id="IPR016072">
    <property type="entry name" value="Skp1_comp_dimer"/>
</dbReference>
<protein>
    <recommendedName>
        <fullName evidence="3">SKP1 component dimerisation domain-containing protein</fullName>
    </recommendedName>
</protein>
<accession>A0A0E0CI77</accession>
<proteinExistence type="predicted"/>
<dbReference type="EnsemblPlants" id="OMERI02G10570.1">
    <property type="protein sequence ID" value="OMERI02G10570.1"/>
    <property type="gene ID" value="OMERI02G10570"/>
</dbReference>
<dbReference type="InterPro" id="IPR036296">
    <property type="entry name" value="SKP1-like_dim_sf"/>
</dbReference>
<feature type="compositionally biased region" description="Low complexity" evidence="2">
    <location>
        <begin position="20"/>
        <end position="39"/>
    </location>
</feature>
<dbReference type="InterPro" id="IPR011333">
    <property type="entry name" value="SKP1/BTB/POZ_sf"/>
</dbReference>
<dbReference type="GO" id="GO:0006511">
    <property type="term" value="P:ubiquitin-dependent protein catabolic process"/>
    <property type="evidence" value="ECO:0007669"/>
    <property type="project" value="InterPro"/>
</dbReference>
<dbReference type="AlphaFoldDB" id="A0A0E0CI77"/>
<keyword evidence="5" id="KW-1185">Reference proteome</keyword>
<dbReference type="Proteomes" id="UP000008021">
    <property type="component" value="Chromosome 2"/>
</dbReference>
<comment type="pathway">
    <text evidence="1">Protein modification; protein ubiquitination.</text>
</comment>
<evidence type="ECO:0000313" key="4">
    <source>
        <dbReference type="EnsemblPlants" id="OMERI02G10570.1"/>
    </source>
</evidence>
<feature type="domain" description="SKP1 component dimerisation" evidence="3">
    <location>
        <begin position="77"/>
        <end position="121"/>
    </location>
</feature>
<dbReference type="STRING" id="40149.A0A0E0CI77"/>
<dbReference type="Pfam" id="PF01466">
    <property type="entry name" value="Skp1"/>
    <property type="match status" value="1"/>
</dbReference>
<reference evidence="4" key="1">
    <citation type="submission" date="2015-04" db="UniProtKB">
        <authorList>
            <consortium name="EnsemblPlants"/>
        </authorList>
    </citation>
    <scope>IDENTIFICATION</scope>
</reference>
<name>A0A0E0CI77_9ORYZ</name>
<dbReference type="Gene3D" id="3.30.710.10">
    <property type="entry name" value="Potassium Channel Kv1.1, Chain A"/>
    <property type="match status" value="1"/>
</dbReference>
<evidence type="ECO:0000259" key="3">
    <source>
        <dbReference type="Pfam" id="PF01466"/>
    </source>
</evidence>
<sequence length="127" mass="13940">MAAAAPPTVRSSTGEWRVQTPASWSTAATTTAVAPTRSSFPPAADDGYGRKAFDRELLAGIPIDPGAFFDVMLTVEGLLDLTCSAVARQFSWPLERLRELFHVVDDFATGEEEIRREMSWAFDDNDD</sequence>